<dbReference type="InterPro" id="IPR027268">
    <property type="entry name" value="Peptidase_M4/M1_CTD_sf"/>
</dbReference>
<dbReference type="GO" id="GO:0070006">
    <property type="term" value="F:metalloaminopeptidase activity"/>
    <property type="evidence" value="ECO:0007669"/>
    <property type="project" value="TreeGrafter"/>
</dbReference>
<evidence type="ECO:0000256" key="7">
    <source>
        <dbReference type="ARBA" id="ARBA00023049"/>
    </source>
</evidence>
<evidence type="ECO:0000256" key="2">
    <source>
        <dbReference type="ARBA" id="ARBA00010136"/>
    </source>
</evidence>
<dbReference type="Proteomes" id="UP001176961">
    <property type="component" value="Unassembled WGS sequence"/>
</dbReference>
<keyword evidence="3" id="KW-0645">Protease</keyword>
<dbReference type="InterPro" id="IPR001930">
    <property type="entry name" value="Peptidase_M1"/>
</dbReference>
<evidence type="ECO:0000256" key="8">
    <source>
        <dbReference type="SAM" id="SignalP"/>
    </source>
</evidence>
<dbReference type="InterPro" id="IPR014782">
    <property type="entry name" value="Peptidase_M1_dom"/>
</dbReference>
<feature type="domain" description="Aminopeptidase N-like N-terminal" evidence="10">
    <location>
        <begin position="35"/>
        <end position="213"/>
    </location>
</feature>
<evidence type="ECO:0000256" key="1">
    <source>
        <dbReference type="ARBA" id="ARBA00001947"/>
    </source>
</evidence>
<dbReference type="PANTHER" id="PTHR11533:SF257">
    <property type="entry name" value="PEPTIDASE_M1 DOMAIN-CONTAINING PROTEIN"/>
    <property type="match status" value="1"/>
</dbReference>
<dbReference type="GO" id="GO:0043171">
    <property type="term" value="P:peptide catabolic process"/>
    <property type="evidence" value="ECO:0007669"/>
    <property type="project" value="TreeGrafter"/>
</dbReference>
<dbReference type="InterPro" id="IPR050344">
    <property type="entry name" value="Peptidase_M1_aminopeptidases"/>
</dbReference>
<dbReference type="EMBL" id="CATQJL010000305">
    <property type="protein sequence ID" value="CAJ0601048.1"/>
    <property type="molecule type" value="Genomic_DNA"/>
</dbReference>
<feature type="signal peptide" evidence="8">
    <location>
        <begin position="1"/>
        <end position="24"/>
    </location>
</feature>
<dbReference type="GO" id="GO:0016020">
    <property type="term" value="C:membrane"/>
    <property type="evidence" value="ECO:0007669"/>
    <property type="project" value="TreeGrafter"/>
</dbReference>
<dbReference type="GO" id="GO:0008270">
    <property type="term" value="F:zinc ion binding"/>
    <property type="evidence" value="ECO:0007669"/>
    <property type="project" value="InterPro"/>
</dbReference>
<dbReference type="AlphaFoldDB" id="A0AA36GZ71"/>
<dbReference type="Gene3D" id="2.60.40.1730">
    <property type="entry name" value="tricorn interacting facor f3 domain"/>
    <property type="match status" value="1"/>
</dbReference>
<protein>
    <recommendedName>
        <fullName evidence="13">Aminopeptidase</fullName>
    </recommendedName>
</protein>
<evidence type="ECO:0000256" key="6">
    <source>
        <dbReference type="ARBA" id="ARBA00022833"/>
    </source>
</evidence>
<evidence type="ECO:0000256" key="5">
    <source>
        <dbReference type="ARBA" id="ARBA00022801"/>
    </source>
</evidence>
<dbReference type="PRINTS" id="PR00756">
    <property type="entry name" value="ALADIPTASE"/>
</dbReference>
<evidence type="ECO:0000256" key="3">
    <source>
        <dbReference type="ARBA" id="ARBA00022670"/>
    </source>
</evidence>
<dbReference type="GO" id="GO:0005737">
    <property type="term" value="C:cytoplasm"/>
    <property type="evidence" value="ECO:0007669"/>
    <property type="project" value="TreeGrafter"/>
</dbReference>
<name>A0AA36GZ71_CYLNA</name>
<dbReference type="PANTHER" id="PTHR11533">
    <property type="entry name" value="PROTEASE M1 ZINC METALLOPROTEASE"/>
    <property type="match status" value="1"/>
</dbReference>
<dbReference type="SUPFAM" id="SSF63737">
    <property type="entry name" value="Leukotriene A4 hydrolase N-terminal domain"/>
    <property type="match status" value="1"/>
</dbReference>
<comment type="caution">
    <text evidence="11">The sequence shown here is derived from an EMBL/GenBank/DDBJ whole genome shotgun (WGS) entry which is preliminary data.</text>
</comment>
<keyword evidence="5" id="KW-0378">Hydrolase</keyword>
<evidence type="ECO:0000256" key="4">
    <source>
        <dbReference type="ARBA" id="ARBA00022723"/>
    </source>
</evidence>
<sequence>MTSSELAPFLSLLLALGAISSTHAVHTGLSSHILPYSYDVTIKVPVLEHYRGFTGSLVVHFNLTTTSYNITLHARNLYSLRNVSLISSQNATDSTLKSTKIHPETVEFTFLDPLSPGEYLLTIGEYNGRLSNSSTGVIQRNLDLFTTHLQPHFARELLPCVDHPSVKAAFRFTVIHPSGTVAESNTIANDVFVVDSLWQKTVFAPTPLLPTYLIAFSVTPATYKQITRQTSFGVTVRVHGTSQAVALRVLDIAISSFELLSSIMEIPLPLNKIDFILIPDYDGGMENWGHVLLSENLATYGDDAHLTYVIAHELAHHWIGNQVTIDSWRWICLQEDLTDYISYKVAAAVLGHDARWDRFMLSKYVAIQLTEDFFAPEHSLVMPDNITRNLISSHCYLKGVVLLESMETIVGEEYMLSAIRNLVATRKSFNLDDFLLYFKGIPVDKNISLAQVYQYWFLTGGFPALAVFSNSMALELQQLSPAPWPLRISSKHSLPVFLFAQTLTTSPANSEVLVNLNFTSFYRVNYDPIAWINIFNRIDEKPEQFSAVGRAQLVSDFCYFYAHDQVDRGAAIKEIVIDMVYRNSEYFELCDWHLFWCHSTAPATLTQLLRHLALGVTQLFDNDAAFGCRTGLAARNLNAICNSVFGTRCI</sequence>
<evidence type="ECO:0000313" key="11">
    <source>
        <dbReference type="EMBL" id="CAJ0601048.1"/>
    </source>
</evidence>
<evidence type="ECO:0008006" key="13">
    <source>
        <dbReference type="Google" id="ProtNLM"/>
    </source>
</evidence>
<feature type="chain" id="PRO_5041223030" description="Aminopeptidase" evidence="8">
    <location>
        <begin position="25"/>
        <end position="650"/>
    </location>
</feature>
<keyword evidence="7" id="KW-0482">Metalloprotease</keyword>
<keyword evidence="6" id="KW-0862">Zinc</keyword>
<comment type="similarity">
    <text evidence="2">Belongs to the peptidase M1 family.</text>
</comment>
<reference evidence="11" key="1">
    <citation type="submission" date="2023-07" db="EMBL/GenBank/DDBJ databases">
        <authorList>
            <consortium name="CYATHOMIX"/>
        </authorList>
    </citation>
    <scope>NUCLEOTIDE SEQUENCE</scope>
    <source>
        <strain evidence="11">N/A</strain>
    </source>
</reference>
<proteinExistence type="inferred from homology"/>
<keyword evidence="8" id="KW-0732">Signal</keyword>
<evidence type="ECO:0000259" key="9">
    <source>
        <dbReference type="Pfam" id="PF01433"/>
    </source>
</evidence>
<evidence type="ECO:0000313" key="12">
    <source>
        <dbReference type="Proteomes" id="UP001176961"/>
    </source>
</evidence>
<dbReference type="GO" id="GO:0042277">
    <property type="term" value="F:peptide binding"/>
    <property type="evidence" value="ECO:0007669"/>
    <property type="project" value="TreeGrafter"/>
</dbReference>
<accession>A0AA36GZ71</accession>
<organism evidence="11 12">
    <name type="scientific">Cylicocyclus nassatus</name>
    <name type="common">Nematode worm</name>
    <dbReference type="NCBI Taxonomy" id="53992"/>
    <lineage>
        <taxon>Eukaryota</taxon>
        <taxon>Metazoa</taxon>
        <taxon>Ecdysozoa</taxon>
        <taxon>Nematoda</taxon>
        <taxon>Chromadorea</taxon>
        <taxon>Rhabditida</taxon>
        <taxon>Rhabditina</taxon>
        <taxon>Rhabditomorpha</taxon>
        <taxon>Strongyloidea</taxon>
        <taxon>Strongylidae</taxon>
        <taxon>Cylicocyclus</taxon>
    </lineage>
</organism>
<keyword evidence="4" id="KW-0479">Metal-binding</keyword>
<dbReference type="Gene3D" id="1.10.390.10">
    <property type="entry name" value="Neutral Protease Domain 2"/>
    <property type="match status" value="1"/>
</dbReference>
<keyword evidence="12" id="KW-1185">Reference proteome</keyword>
<dbReference type="Pfam" id="PF01433">
    <property type="entry name" value="Peptidase_M1"/>
    <property type="match status" value="1"/>
</dbReference>
<dbReference type="Pfam" id="PF17900">
    <property type="entry name" value="Peptidase_M1_N"/>
    <property type="match status" value="1"/>
</dbReference>
<evidence type="ECO:0000259" key="10">
    <source>
        <dbReference type="Pfam" id="PF17900"/>
    </source>
</evidence>
<dbReference type="InterPro" id="IPR042097">
    <property type="entry name" value="Aminopeptidase_N-like_N_sf"/>
</dbReference>
<dbReference type="InterPro" id="IPR045357">
    <property type="entry name" value="Aminopeptidase_N-like_N"/>
</dbReference>
<feature type="domain" description="Peptidase M1 membrane alanine aminopeptidase" evidence="9">
    <location>
        <begin position="250"/>
        <end position="430"/>
    </location>
</feature>
<dbReference type="SUPFAM" id="SSF55486">
    <property type="entry name" value="Metalloproteases ('zincins'), catalytic domain"/>
    <property type="match status" value="1"/>
</dbReference>
<gene>
    <name evidence="11" type="ORF">CYNAS_LOCUS13031</name>
</gene>
<dbReference type="GO" id="GO:0006508">
    <property type="term" value="P:proteolysis"/>
    <property type="evidence" value="ECO:0007669"/>
    <property type="project" value="UniProtKB-KW"/>
</dbReference>
<comment type="cofactor">
    <cofactor evidence="1">
        <name>Zn(2+)</name>
        <dbReference type="ChEBI" id="CHEBI:29105"/>
    </cofactor>
</comment>
<dbReference type="GO" id="GO:0005615">
    <property type="term" value="C:extracellular space"/>
    <property type="evidence" value="ECO:0007669"/>
    <property type="project" value="TreeGrafter"/>
</dbReference>